<dbReference type="OrthoDB" id="2020429at2759"/>
<protein>
    <submittedName>
        <fullName evidence="1">Uncharacterized protein</fullName>
    </submittedName>
</protein>
<name>A0A0K9PH27_ZOSMR</name>
<accession>A0A0K9PH27</accession>
<reference evidence="2" key="1">
    <citation type="journal article" date="2016" name="Nature">
        <title>The genome of the seagrass Zostera marina reveals angiosperm adaptation to the sea.</title>
        <authorList>
            <person name="Olsen J.L."/>
            <person name="Rouze P."/>
            <person name="Verhelst B."/>
            <person name="Lin Y.-C."/>
            <person name="Bayer T."/>
            <person name="Collen J."/>
            <person name="Dattolo E."/>
            <person name="De Paoli E."/>
            <person name="Dittami S."/>
            <person name="Maumus F."/>
            <person name="Michel G."/>
            <person name="Kersting A."/>
            <person name="Lauritano C."/>
            <person name="Lohaus R."/>
            <person name="Toepel M."/>
            <person name="Tonon T."/>
            <person name="Vanneste K."/>
            <person name="Amirebrahimi M."/>
            <person name="Brakel J."/>
            <person name="Bostroem C."/>
            <person name="Chovatia M."/>
            <person name="Grimwood J."/>
            <person name="Jenkins J.W."/>
            <person name="Jueterbock A."/>
            <person name="Mraz A."/>
            <person name="Stam W.T."/>
            <person name="Tice H."/>
            <person name="Bornberg-Bauer E."/>
            <person name="Green P.J."/>
            <person name="Pearson G.A."/>
            <person name="Procaccini G."/>
            <person name="Duarte C.M."/>
            <person name="Schmutz J."/>
            <person name="Reusch T.B.H."/>
            <person name="Van de Peer Y."/>
        </authorList>
    </citation>
    <scope>NUCLEOTIDE SEQUENCE [LARGE SCALE GENOMIC DNA]</scope>
    <source>
        <strain evidence="2">cv. Finnish</strain>
    </source>
</reference>
<evidence type="ECO:0000313" key="1">
    <source>
        <dbReference type="EMBL" id="KMZ67540.1"/>
    </source>
</evidence>
<organism evidence="1 2">
    <name type="scientific">Zostera marina</name>
    <name type="common">Eelgrass</name>
    <dbReference type="NCBI Taxonomy" id="29655"/>
    <lineage>
        <taxon>Eukaryota</taxon>
        <taxon>Viridiplantae</taxon>
        <taxon>Streptophyta</taxon>
        <taxon>Embryophyta</taxon>
        <taxon>Tracheophyta</taxon>
        <taxon>Spermatophyta</taxon>
        <taxon>Magnoliopsida</taxon>
        <taxon>Liliopsida</taxon>
        <taxon>Zosteraceae</taxon>
        <taxon>Zostera</taxon>
    </lineage>
</organism>
<dbReference type="PANTHER" id="PTHR36799">
    <property type="match status" value="1"/>
</dbReference>
<evidence type="ECO:0000313" key="2">
    <source>
        <dbReference type="Proteomes" id="UP000036987"/>
    </source>
</evidence>
<dbReference type="Proteomes" id="UP000036987">
    <property type="component" value="Unassembled WGS sequence"/>
</dbReference>
<dbReference type="GO" id="GO:0009570">
    <property type="term" value="C:chloroplast stroma"/>
    <property type="evidence" value="ECO:0000318"/>
    <property type="project" value="GO_Central"/>
</dbReference>
<comment type="caution">
    <text evidence="1">The sequence shown here is derived from an EMBL/GenBank/DDBJ whole genome shotgun (WGS) entry which is preliminary data.</text>
</comment>
<dbReference type="STRING" id="29655.A0A0K9PH27"/>
<dbReference type="GO" id="GO:0010258">
    <property type="term" value="P:NADH dehydrogenase complex (plastoquinone) assembly"/>
    <property type="evidence" value="ECO:0000318"/>
    <property type="project" value="GO_Central"/>
</dbReference>
<sequence>MDLLSSRIGFPSPLIFSHRNPSSKPPITVAMCGIPSSRPPIHVDVGGDNSVLKIGSPVIIIDAPATLKTANSITCMKANGGQVKTGDVGRIVARKPKDVWAVRLSIGTYLIDGKYFKPLDMEE</sequence>
<gene>
    <name evidence="1" type="ORF">ZOSMA_264G00180</name>
</gene>
<dbReference type="PANTHER" id="PTHR36799:SF2">
    <property type="entry name" value="PROTEIN CHLORORESPIRATORY REDUCTION 42, CHLOROPLASTIC"/>
    <property type="match status" value="1"/>
</dbReference>
<keyword evidence="2" id="KW-1185">Reference proteome</keyword>
<dbReference type="OMA" id="CEIANEP"/>
<dbReference type="AlphaFoldDB" id="A0A0K9PH27"/>
<dbReference type="Pfam" id="PF11347">
    <property type="entry name" value="CRR42-like"/>
    <property type="match status" value="1"/>
</dbReference>
<dbReference type="InterPro" id="IPR021495">
    <property type="entry name" value="CRR42-like"/>
</dbReference>
<dbReference type="EMBL" id="LFYR01000901">
    <property type="protein sequence ID" value="KMZ67540.1"/>
    <property type="molecule type" value="Genomic_DNA"/>
</dbReference>
<proteinExistence type="predicted"/>